<organism evidence="2 3">
    <name type="scientific">Pseudomassariella vexata</name>
    <dbReference type="NCBI Taxonomy" id="1141098"/>
    <lineage>
        <taxon>Eukaryota</taxon>
        <taxon>Fungi</taxon>
        <taxon>Dikarya</taxon>
        <taxon>Ascomycota</taxon>
        <taxon>Pezizomycotina</taxon>
        <taxon>Sordariomycetes</taxon>
        <taxon>Xylariomycetidae</taxon>
        <taxon>Amphisphaeriales</taxon>
        <taxon>Pseudomassariaceae</taxon>
        <taxon>Pseudomassariella</taxon>
    </lineage>
</organism>
<dbReference type="AlphaFoldDB" id="A0A1Y2E1X3"/>
<dbReference type="RefSeq" id="XP_040716661.1">
    <property type="nucleotide sequence ID" value="XM_040855827.1"/>
</dbReference>
<sequence length="202" mass="23097">MAFEEARDLRSAAQDPKRVKERNSKWSRGQRPSPGCNSIIREEILSGSESQRAKVRPERTDKSCSYHIRNHNIVKAKLAHDVPLSRSRAKVEAMEELADSAISRSLIDMLPSPNSRRKPSVSDNFLYNFDRAESPGKPLSLDIFVKTNRKDTEKFIEKEYEILDTNGDTLKGRKARQNLRRPNYAAVVKEPEIIEDDGFELV</sequence>
<name>A0A1Y2E1X3_9PEZI</name>
<proteinExistence type="predicted"/>
<feature type="compositionally biased region" description="Basic and acidic residues" evidence="1">
    <location>
        <begin position="1"/>
        <end position="24"/>
    </location>
</feature>
<dbReference type="OrthoDB" id="5153521at2759"/>
<protein>
    <submittedName>
        <fullName evidence="2">Uncharacterized protein</fullName>
    </submittedName>
</protein>
<feature type="region of interest" description="Disordered" evidence="1">
    <location>
        <begin position="1"/>
        <end position="62"/>
    </location>
</feature>
<evidence type="ECO:0000313" key="2">
    <source>
        <dbReference type="EMBL" id="ORY65509.1"/>
    </source>
</evidence>
<evidence type="ECO:0000256" key="1">
    <source>
        <dbReference type="SAM" id="MobiDB-lite"/>
    </source>
</evidence>
<feature type="compositionally biased region" description="Basic and acidic residues" evidence="1">
    <location>
        <begin position="51"/>
        <end position="62"/>
    </location>
</feature>
<comment type="caution">
    <text evidence="2">The sequence shown here is derived from an EMBL/GenBank/DDBJ whole genome shotgun (WGS) entry which is preliminary data.</text>
</comment>
<accession>A0A1Y2E1X3</accession>
<dbReference type="Proteomes" id="UP000193689">
    <property type="component" value="Unassembled WGS sequence"/>
</dbReference>
<dbReference type="EMBL" id="MCFJ01000006">
    <property type="protein sequence ID" value="ORY65509.1"/>
    <property type="molecule type" value="Genomic_DNA"/>
</dbReference>
<dbReference type="InParanoid" id="A0A1Y2E1X3"/>
<keyword evidence="3" id="KW-1185">Reference proteome</keyword>
<evidence type="ECO:0000313" key="3">
    <source>
        <dbReference type="Proteomes" id="UP000193689"/>
    </source>
</evidence>
<reference evidence="2 3" key="1">
    <citation type="submission" date="2016-07" db="EMBL/GenBank/DDBJ databases">
        <title>Pervasive Adenine N6-methylation of Active Genes in Fungi.</title>
        <authorList>
            <consortium name="DOE Joint Genome Institute"/>
            <person name="Mondo S.J."/>
            <person name="Dannebaum R.O."/>
            <person name="Kuo R.C."/>
            <person name="Labutti K."/>
            <person name="Haridas S."/>
            <person name="Kuo A."/>
            <person name="Salamov A."/>
            <person name="Ahrendt S.R."/>
            <person name="Lipzen A."/>
            <person name="Sullivan W."/>
            <person name="Andreopoulos W.B."/>
            <person name="Clum A."/>
            <person name="Lindquist E."/>
            <person name="Daum C."/>
            <person name="Ramamoorthy G.K."/>
            <person name="Gryganskyi A."/>
            <person name="Culley D."/>
            <person name="Magnuson J.K."/>
            <person name="James T.Y."/>
            <person name="O'Malley M.A."/>
            <person name="Stajich J.E."/>
            <person name="Spatafora J.W."/>
            <person name="Visel A."/>
            <person name="Grigoriev I.V."/>
        </authorList>
    </citation>
    <scope>NUCLEOTIDE SEQUENCE [LARGE SCALE GENOMIC DNA]</scope>
    <source>
        <strain evidence="2 3">CBS 129021</strain>
    </source>
</reference>
<dbReference type="GeneID" id="63772039"/>
<gene>
    <name evidence="2" type="ORF">BCR38DRAFT_340953</name>
</gene>